<comment type="pathway">
    <text evidence="4 5">Amino-acid degradation; L-kynurenine degradation; L-alanine and anthranilate from L-kynurenine: step 1/1.</text>
</comment>
<comment type="similarity">
    <text evidence="4 5">Belongs to the kynureninase family.</text>
</comment>
<feature type="binding site" evidence="4">
    <location>
        <position position="258"/>
    </location>
    <ligand>
        <name>pyridoxal 5'-phosphate</name>
        <dbReference type="ChEBI" id="CHEBI:597326"/>
    </ligand>
</feature>
<dbReference type="InterPro" id="IPR015424">
    <property type="entry name" value="PyrdxlP-dep_Trfase"/>
</dbReference>
<evidence type="ECO:0000256" key="4">
    <source>
        <dbReference type="HAMAP-Rule" id="MF_03017"/>
    </source>
</evidence>
<dbReference type="PANTHER" id="PTHR14084">
    <property type="entry name" value="KYNURENINASE"/>
    <property type="match status" value="1"/>
</dbReference>
<accession>A0AAD5N5S4</accession>
<dbReference type="PIRSF" id="PIRSF038800">
    <property type="entry name" value="KYNU"/>
    <property type="match status" value="1"/>
</dbReference>
<gene>
    <name evidence="7" type="primary">FLU2</name>
    <name evidence="7" type="ORF">KIN20_021995</name>
</gene>
<dbReference type="GO" id="GO:0043420">
    <property type="term" value="P:anthranilate metabolic process"/>
    <property type="evidence" value="ECO:0007669"/>
    <property type="project" value="UniProtKB-UniRule"/>
</dbReference>
<keyword evidence="2 4" id="KW-0378">Hydrolase</keyword>
<comment type="cofactor">
    <cofactor evidence="4 5">
        <name>pyridoxal 5'-phosphate</name>
        <dbReference type="ChEBI" id="CHEBI:597326"/>
    </cofactor>
</comment>
<comment type="pathway">
    <text evidence="4 5">Cofactor biosynthesis; NAD(+) biosynthesis; quinolinate from L-kynurenine: step 2/3.</text>
</comment>
<comment type="catalytic activity">
    <reaction evidence="5">
        <text>3-hydroxy-L-kynurenine + H2O = 3-hydroxyanthranilate + L-alanine + H(+)</text>
        <dbReference type="Rhea" id="RHEA:25143"/>
        <dbReference type="ChEBI" id="CHEBI:15377"/>
        <dbReference type="ChEBI" id="CHEBI:15378"/>
        <dbReference type="ChEBI" id="CHEBI:36559"/>
        <dbReference type="ChEBI" id="CHEBI:57972"/>
        <dbReference type="ChEBI" id="CHEBI:58125"/>
        <dbReference type="EC" id="3.7.1.3"/>
    </reaction>
</comment>
<name>A0AAD5N5S4_PARTN</name>
<dbReference type="Pfam" id="PF00266">
    <property type="entry name" value="Aminotran_5"/>
    <property type="match status" value="1"/>
</dbReference>
<protein>
    <recommendedName>
        <fullName evidence="4 5">Kynureninase</fullName>
        <ecNumber evidence="4 5">3.7.1.3</ecNumber>
    </recommendedName>
    <alternativeName>
        <fullName evidence="4">L-kynurenine hydrolase</fullName>
    </alternativeName>
</protein>
<proteinExistence type="inferred from homology"/>
<dbReference type="PANTHER" id="PTHR14084:SF0">
    <property type="entry name" value="KYNURENINASE"/>
    <property type="match status" value="1"/>
</dbReference>
<comment type="subunit">
    <text evidence="4 5">Homodimer.</text>
</comment>
<dbReference type="GO" id="GO:0030429">
    <property type="term" value="F:kynureninase activity"/>
    <property type="evidence" value="ECO:0007669"/>
    <property type="project" value="UniProtKB-UniRule"/>
</dbReference>
<feature type="binding site" evidence="4">
    <location>
        <position position="338"/>
    </location>
    <ligand>
        <name>pyridoxal 5'-phosphate</name>
        <dbReference type="ChEBI" id="CHEBI:597326"/>
    </ligand>
</feature>
<dbReference type="SUPFAM" id="SSF53383">
    <property type="entry name" value="PLP-dependent transferases"/>
    <property type="match status" value="1"/>
</dbReference>
<sequence length="471" mass="53130">MTEVQHETTADRVQQYLKQVAEANGITDLSSSELAECLTQNDPLKHVREQFHYPKCGTLPGVDKTLCDPESDSIYMCGNSLGLMPKVTEKFMMEQLDKWAKMGVFGHLNGDLPWASCDLCATEGVSRLVGAKPVEVALCNGLTVNIHVLLTAFYKPTETRHKILLESKAFPSDHYAIESQIRLHGRTVEDSMVCLTPREGEEILRTEDILSYIEEHGEEIAIIFLPGVQYYTGQLLDIPTITTAGKKKSCYVGWDLAHAFANVPLQLHYWDVDFACWCSYKYGCTGAGGLAGLFIHERFKTDKRERMLGWWSHREETRFNMDNVLDLDEGAAGYRISNPPISLVVPVMGILEVFKTVSLEDLRSKSLYLTGYLEFLIKKFFAESAEDKPTKISCSIITPQEFHERGCQLSLCFSAPIDIIYSELVKRGVAVDKRYPNVIRVTPVHLYNNYVDCHRFINALIDSCKVAENSV</sequence>
<dbReference type="InterPro" id="IPR015421">
    <property type="entry name" value="PyrdxlP-dep_Trfase_major"/>
</dbReference>
<dbReference type="EC" id="3.7.1.3" evidence="4 5"/>
<evidence type="ECO:0000256" key="1">
    <source>
        <dbReference type="ARBA" id="ARBA00022642"/>
    </source>
</evidence>
<organism evidence="7 8">
    <name type="scientific">Parelaphostrongylus tenuis</name>
    <name type="common">Meningeal worm</name>
    <dbReference type="NCBI Taxonomy" id="148309"/>
    <lineage>
        <taxon>Eukaryota</taxon>
        <taxon>Metazoa</taxon>
        <taxon>Ecdysozoa</taxon>
        <taxon>Nematoda</taxon>
        <taxon>Chromadorea</taxon>
        <taxon>Rhabditida</taxon>
        <taxon>Rhabditina</taxon>
        <taxon>Rhabditomorpha</taxon>
        <taxon>Strongyloidea</taxon>
        <taxon>Metastrongylidae</taxon>
        <taxon>Parelaphostrongylus</taxon>
    </lineage>
</organism>
<evidence type="ECO:0000256" key="3">
    <source>
        <dbReference type="ARBA" id="ARBA00022898"/>
    </source>
</evidence>
<reference evidence="7" key="1">
    <citation type="submission" date="2021-06" db="EMBL/GenBank/DDBJ databases">
        <title>Parelaphostrongylus tenuis whole genome reference sequence.</title>
        <authorList>
            <person name="Garwood T.J."/>
            <person name="Larsen P.A."/>
            <person name="Fountain-Jones N.M."/>
            <person name="Garbe J.R."/>
            <person name="Macchietto M.G."/>
            <person name="Kania S.A."/>
            <person name="Gerhold R.W."/>
            <person name="Richards J.E."/>
            <person name="Wolf T.M."/>
        </authorList>
    </citation>
    <scope>NUCLEOTIDE SEQUENCE</scope>
    <source>
        <strain evidence="7">MNPRO001-30</strain>
        <tissue evidence="7">Meninges</tissue>
    </source>
</reference>
<feature type="binding site" evidence="4">
    <location>
        <position position="280"/>
    </location>
    <ligand>
        <name>pyridoxal 5'-phosphate</name>
        <dbReference type="ChEBI" id="CHEBI:597326"/>
    </ligand>
</feature>
<dbReference type="InterPro" id="IPR015422">
    <property type="entry name" value="PyrdxlP-dep_Trfase_small"/>
</dbReference>
<dbReference type="Pfam" id="PF22580">
    <property type="entry name" value="KYNU_C"/>
    <property type="match status" value="1"/>
</dbReference>
<comment type="catalytic activity">
    <reaction evidence="4 5">
        <text>L-kynurenine + H2O = anthranilate + L-alanine + H(+)</text>
        <dbReference type="Rhea" id="RHEA:16813"/>
        <dbReference type="ChEBI" id="CHEBI:15377"/>
        <dbReference type="ChEBI" id="CHEBI:15378"/>
        <dbReference type="ChEBI" id="CHEBI:16567"/>
        <dbReference type="ChEBI" id="CHEBI:57959"/>
        <dbReference type="ChEBI" id="CHEBI:57972"/>
        <dbReference type="EC" id="3.7.1.3"/>
    </reaction>
</comment>
<dbReference type="NCBIfam" id="TIGR01814">
    <property type="entry name" value="kynureninase"/>
    <property type="match status" value="1"/>
</dbReference>
<evidence type="ECO:0000313" key="7">
    <source>
        <dbReference type="EMBL" id="KAJ1362452.1"/>
    </source>
</evidence>
<keyword evidence="1 4" id="KW-0662">Pyridine nucleotide biosynthesis</keyword>
<keyword evidence="3 4" id="KW-0663">Pyridoxal phosphate</keyword>
<comment type="caution">
    <text evidence="4">Lacks conserved residue(s) required for the propagation of feature annotation.</text>
</comment>
<dbReference type="GO" id="GO:0019441">
    <property type="term" value="P:L-tryptophan catabolic process to kynurenine"/>
    <property type="evidence" value="ECO:0007669"/>
    <property type="project" value="TreeGrafter"/>
</dbReference>
<dbReference type="GO" id="GO:0005737">
    <property type="term" value="C:cytoplasm"/>
    <property type="evidence" value="ECO:0007669"/>
    <property type="project" value="UniProtKB-SubCell"/>
</dbReference>
<comment type="caution">
    <text evidence="7">The sequence shown here is derived from an EMBL/GenBank/DDBJ whole genome shotgun (WGS) entry which is preliminary data.</text>
</comment>
<dbReference type="GO" id="GO:0034354">
    <property type="term" value="P:'de novo' NAD+ biosynthetic process from L-tryptophan"/>
    <property type="evidence" value="ECO:0007669"/>
    <property type="project" value="UniProtKB-UniRule"/>
</dbReference>
<dbReference type="Proteomes" id="UP001196413">
    <property type="component" value="Unassembled WGS sequence"/>
</dbReference>
<dbReference type="GO" id="GO:0019805">
    <property type="term" value="P:quinolinate biosynthetic process"/>
    <property type="evidence" value="ECO:0007669"/>
    <property type="project" value="UniProtKB-UniRule"/>
</dbReference>
<dbReference type="FunFam" id="3.40.640.10:FF:000031">
    <property type="entry name" value="Kynureninase"/>
    <property type="match status" value="1"/>
</dbReference>
<dbReference type="GO" id="GO:0097053">
    <property type="term" value="P:L-kynurenine catabolic process"/>
    <property type="evidence" value="ECO:0007669"/>
    <property type="project" value="UniProtKB-UniRule"/>
</dbReference>
<dbReference type="InterPro" id="IPR000192">
    <property type="entry name" value="Aminotrans_V_dom"/>
</dbReference>
<dbReference type="Gene3D" id="3.90.1150.10">
    <property type="entry name" value="Aspartate Aminotransferase, domain 1"/>
    <property type="match status" value="1"/>
</dbReference>
<dbReference type="GO" id="GO:0030170">
    <property type="term" value="F:pyridoxal phosphate binding"/>
    <property type="evidence" value="ECO:0007669"/>
    <property type="project" value="UniProtKB-UniRule"/>
</dbReference>
<feature type="modified residue" description="N6-(pyridoxal phosphate)lysine" evidence="4">
    <location>
        <position position="281"/>
    </location>
</feature>
<keyword evidence="4 5" id="KW-0963">Cytoplasm</keyword>
<feature type="binding site" evidence="4">
    <location>
        <begin position="170"/>
        <end position="173"/>
    </location>
    <ligand>
        <name>pyridoxal 5'-phosphate</name>
        <dbReference type="ChEBI" id="CHEBI:597326"/>
    </ligand>
</feature>
<dbReference type="InterPro" id="IPR010111">
    <property type="entry name" value="Kynureninase"/>
</dbReference>
<feature type="domain" description="Aminotransferase class V" evidence="6">
    <location>
        <begin position="123"/>
        <end position="295"/>
    </location>
</feature>
<feature type="binding site" evidence="4">
    <location>
        <position position="143"/>
    </location>
    <ligand>
        <name>pyridoxal 5'-phosphate</name>
        <dbReference type="ChEBI" id="CHEBI:597326"/>
    </ligand>
</feature>
<dbReference type="EMBL" id="JAHQIW010004447">
    <property type="protein sequence ID" value="KAJ1362452.1"/>
    <property type="molecule type" value="Genomic_DNA"/>
</dbReference>
<feature type="binding site" evidence="4">
    <location>
        <position position="255"/>
    </location>
    <ligand>
        <name>pyridoxal 5'-phosphate</name>
        <dbReference type="ChEBI" id="CHEBI:597326"/>
    </ligand>
</feature>
<evidence type="ECO:0000313" key="8">
    <source>
        <dbReference type="Proteomes" id="UP001196413"/>
    </source>
</evidence>
<evidence type="ECO:0000256" key="5">
    <source>
        <dbReference type="PIRNR" id="PIRNR038800"/>
    </source>
</evidence>
<dbReference type="AlphaFoldDB" id="A0AAD5N5S4"/>
<evidence type="ECO:0000259" key="6">
    <source>
        <dbReference type="Pfam" id="PF00266"/>
    </source>
</evidence>
<dbReference type="HAMAP" id="MF_01970">
    <property type="entry name" value="Kynureninase"/>
    <property type="match status" value="1"/>
</dbReference>
<dbReference type="Gene3D" id="3.40.640.10">
    <property type="entry name" value="Type I PLP-dependent aspartate aminotransferase-like (Major domain)"/>
    <property type="match status" value="1"/>
</dbReference>
<feature type="binding site" evidence="4">
    <location>
        <position position="310"/>
    </location>
    <ligand>
        <name>pyridoxal 5'-phosphate</name>
        <dbReference type="ChEBI" id="CHEBI:597326"/>
    </ligand>
</feature>
<keyword evidence="8" id="KW-1185">Reference proteome</keyword>
<feature type="binding site" evidence="4">
    <location>
        <position position="142"/>
    </location>
    <ligand>
        <name>pyridoxal 5'-phosphate</name>
        <dbReference type="ChEBI" id="CHEBI:597326"/>
    </ligand>
</feature>
<evidence type="ECO:0000256" key="2">
    <source>
        <dbReference type="ARBA" id="ARBA00022801"/>
    </source>
</evidence>
<comment type="subcellular location">
    <subcellularLocation>
        <location evidence="4 5">Cytoplasm</location>
    </subcellularLocation>
</comment>
<comment type="function">
    <text evidence="4 5">Catalyzes the cleavage of L-kynurenine (L-Kyn) and L-3-hydroxykynurenine (L-3OHKyn) into anthranilic acid (AA) and 3-hydroxyanthranilic acid (3-OHAA), respectively.</text>
</comment>